<name>A0A843WGI0_COLES</name>
<reference evidence="1" key="1">
    <citation type="submission" date="2017-07" db="EMBL/GenBank/DDBJ databases">
        <title>Taro Niue Genome Assembly and Annotation.</title>
        <authorList>
            <person name="Atibalentja N."/>
            <person name="Keating K."/>
            <person name="Fields C.J."/>
        </authorList>
    </citation>
    <scope>NUCLEOTIDE SEQUENCE</scope>
    <source>
        <strain evidence="1">Niue_2</strain>
        <tissue evidence="1">Leaf</tissue>
    </source>
</reference>
<keyword evidence="2" id="KW-1185">Reference proteome</keyword>
<dbReference type="EMBL" id="NMUH01003727">
    <property type="protein sequence ID" value="MQM06866.1"/>
    <property type="molecule type" value="Genomic_DNA"/>
</dbReference>
<organism evidence="1 2">
    <name type="scientific">Colocasia esculenta</name>
    <name type="common">Wild taro</name>
    <name type="synonym">Arum esculentum</name>
    <dbReference type="NCBI Taxonomy" id="4460"/>
    <lineage>
        <taxon>Eukaryota</taxon>
        <taxon>Viridiplantae</taxon>
        <taxon>Streptophyta</taxon>
        <taxon>Embryophyta</taxon>
        <taxon>Tracheophyta</taxon>
        <taxon>Spermatophyta</taxon>
        <taxon>Magnoliopsida</taxon>
        <taxon>Liliopsida</taxon>
        <taxon>Araceae</taxon>
        <taxon>Aroideae</taxon>
        <taxon>Colocasieae</taxon>
        <taxon>Colocasia</taxon>
    </lineage>
</organism>
<dbReference type="OrthoDB" id="786614at2759"/>
<comment type="caution">
    <text evidence="1">The sequence shown here is derived from an EMBL/GenBank/DDBJ whole genome shotgun (WGS) entry which is preliminary data.</text>
</comment>
<dbReference type="Proteomes" id="UP000652761">
    <property type="component" value="Unassembled WGS sequence"/>
</dbReference>
<evidence type="ECO:0000313" key="2">
    <source>
        <dbReference type="Proteomes" id="UP000652761"/>
    </source>
</evidence>
<gene>
    <name evidence="1" type="ORF">Taro_039691</name>
</gene>
<protein>
    <submittedName>
        <fullName evidence="1">Uncharacterized protein</fullName>
    </submittedName>
</protein>
<sequence length="312" mass="34837">MSTACRALGGLADVDSGKAMAFDVAFLSQCFPTKPVTREAHPYFFQEWWRLKMQTAFAGRIEETITWPEFLEVFNDTFFPVQIQQAKRKQFQMLQTVEDAAQIEAILERTVHASYRRGVVFVCMSAACRALGGLADVDSRPNRAQKALLGQEGLLQWFFEQFDILVSFSTWSRCEDVARSEGNAKVSSFFTFFMKGAQAGDPKGARHGSAAVWSVGVVLVGLHSFLTFSSGAAAGLFIRGSETKSFPTEPVTREAHPYFFQVRESRRLLAPLLVQSHTVAELGLHHQQCNFLSVYTSGYAPGRSCTFVWLQL</sequence>
<accession>A0A843WGI0</accession>
<evidence type="ECO:0000313" key="1">
    <source>
        <dbReference type="EMBL" id="MQM06866.1"/>
    </source>
</evidence>
<dbReference type="AlphaFoldDB" id="A0A843WGI0"/>
<proteinExistence type="predicted"/>